<dbReference type="OrthoDB" id="214150at2"/>
<organism evidence="1 2">
    <name type="scientific">Mesorhizobium australicum</name>
    <dbReference type="NCBI Taxonomy" id="536018"/>
    <lineage>
        <taxon>Bacteria</taxon>
        <taxon>Pseudomonadati</taxon>
        <taxon>Pseudomonadota</taxon>
        <taxon>Alphaproteobacteria</taxon>
        <taxon>Hyphomicrobiales</taxon>
        <taxon>Phyllobacteriaceae</taxon>
        <taxon>Mesorhizobium</taxon>
    </lineage>
</organism>
<dbReference type="Pfam" id="PF13376">
    <property type="entry name" value="OmdA"/>
    <property type="match status" value="1"/>
</dbReference>
<dbReference type="EMBL" id="FXBL01000004">
    <property type="protein sequence ID" value="SMH51305.1"/>
    <property type="molecule type" value="Genomic_DNA"/>
</dbReference>
<sequence>MAKRPVHPMPADVAAALGDGGVEADYAARPHYQRNDYVGWIGRAKGDETRRKRIGQMVDELRRGGVYMGMDHAPRVCTQ</sequence>
<gene>
    <name evidence="1" type="ORF">SAMN02982922_4390</name>
</gene>
<proteinExistence type="predicted"/>
<evidence type="ECO:0000313" key="1">
    <source>
        <dbReference type="EMBL" id="SMH51305.1"/>
    </source>
</evidence>
<dbReference type="RefSeq" id="WP_085466087.1">
    <property type="nucleotide sequence ID" value="NZ_FXBL01000004.1"/>
</dbReference>
<keyword evidence="2" id="KW-1185">Reference proteome</keyword>
<protein>
    <submittedName>
        <fullName evidence="1">Bacteriocin-protection, YdeI or OmpD-Associated</fullName>
    </submittedName>
</protein>
<dbReference type="AlphaFoldDB" id="A0A1X7PIT8"/>
<accession>A0A1X7PIT8</accession>
<name>A0A1X7PIT8_9HYPH</name>
<reference evidence="1 2" key="1">
    <citation type="submission" date="2017-04" db="EMBL/GenBank/DDBJ databases">
        <authorList>
            <person name="Afonso C.L."/>
            <person name="Miller P.J."/>
            <person name="Scott M.A."/>
            <person name="Spackman E."/>
            <person name="Goraichik I."/>
            <person name="Dimitrov K.M."/>
            <person name="Suarez D.L."/>
            <person name="Swayne D.E."/>
        </authorList>
    </citation>
    <scope>NUCLEOTIDE SEQUENCE [LARGE SCALE GENOMIC DNA]</scope>
    <source>
        <strain evidence="1 2">B5P</strain>
    </source>
</reference>
<evidence type="ECO:0000313" key="2">
    <source>
        <dbReference type="Proteomes" id="UP000193083"/>
    </source>
</evidence>
<dbReference type="Proteomes" id="UP000193083">
    <property type="component" value="Unassembled WGS sequence"/>
</dbReference>